<sequence>MNNLEDIRTLVEKAKEAWVAQDANALVKLFTSDGEIIVPGQKWQGQERIREEINHFAEQYSDVKIDIKRIIIENNQAAVEWYYEDTEKETGHRNQADDVIVIDFKDGLISRWREYFDTETPIRNQI</sequence>
<organism evidence="2 3">
    <name type="scientific">Dendronalium phyllosphericum CENA369</name>
    <dbReference type="NCBI Taxonomy" id="1725256"/>
    <lineage>
        <taxon>Bacteria</taxon>
        <taxon>Bacillati</taxon>
        <taxon>Cyanobacteriota</taxon>
        <taxon>Cyanophyceae</taxon>
        <taxon>Nostocales</taxon>
        <taxon>Nostocaceae</taxon>
        <taxon>Dendronalium</taxon>
        <taxon>Dendronalium phyllosphericum</taxon>
    </lineage>
</organism>
<dbReference type="SUPFAM" id="SSF54427">
    <property type="entry name" value="NTF2-like"/>
    <property type="match status" value="1"/>
</dbReference>
<comment type="caution">
    <text evidence="2">The sequence shown here is derived from an EMBL/GenBank/DDBJ whole genome shotgun (WGS) entry which is preliminary data.</text>
</comment>
<reference evidence="2 3" key="1">
    <citation type="journal article" date="2021" name="Int. J. Syst. Evol. Microbiol.">
        <title>Amazonocrinis nigriterrae gen. nov., sp. nov., Atlanticothrix silvestris gen. nov., sp. nov. and Dendronalium phyllosphericum gen. nov., sp. nov., nostocacean cyanobacteria from Brazilian environments.</title>
        <authorList>
            <person name="Alvarenga D.O."/>
            <person name="Andreote A.P.D."/>
            <person name="Branco L.H.Z."/>
            <person name="Delbaje E."/>
            <person name="Cruz R.B."/>
            <person name="Varani A.M."/>
            <person name="Fiore M.F."/>
        </authorList>
    </citation>
    <scope>NUCLEOTIDE SEQUENCE [LARGE SCALE GENOMIC DNA]</scope>
    <source>
        <strain evidence="2 3">CENA369</strain>
    </source>
</reference>
<dbReference type="EMBL" id="JAECZA010000317">
    <property type="protein sequence ID" value="MBH8578259.1"/>
    <property type="molecule type" value="Genomic_DNA"/>
</dbReference>
<dbReference type="Pfam" id="PF12680">
    <property type="entry name" value="SnoaL_2"/>
    <property type="match status" value="1"/>
</dbReference>
<dbReference type="InterPro" id="IPR037401">
    <property type="entry name" value="SnoaL-like"/>
</dbReference>
<evidence type="ECO:0000313" key="3">
    <source>
        <dbReference type="Proteomes" id="UP000662314"/>
    </source>
</evidence>
<name>A0A8J7LQN3_9NOST</name>
<dbReference type="NCBIfam" id="TIGR02246">
    <property type="entry name" value="SgcJ/EcaC family oxidoreductase"/>
    <property type="match status" value="1"/>
</dbReference>
<dbReference type="AlphaFoldDB" id="A0A8J7LQN3"/>
<dbReference type="Proteomes" id="UP000662314">
    <property type="component" value="Unassembled WGS sequence"/>
</dbReference>
<dbReference type="InterPro" id="IPR032710">
    <property type="entry name" value="NTF2-like_dom_sf"/>
</dbReference>
<proteinExistence type="predicted"/>
<dbReference type="Gene3D" id="3.10.450.50">
    <property type="match status" value="1"/>
</dbReference>
<accession>A0A8J7LQN3</accession>
<protein>
    <submittedName>
        <fullName evidence="2">Nuclear transport factor 2 family protein</fullName>
    </submittedName>
</protein>
<gene>
    <name evidence="2" type="ORF">I8752_36020</name>
</gene>
<evidence type="ECO:0000313" key="2">
    <source>
        <dbReference type="EMBL" id="MBH8578259.1"/>
    </source>
</evidence>
<evidence type="ECO:0000259" key="1">
    <source>
        <dbReference type="Pfam" id="PF12680"/>
    </source>
</evidence>
<keyword evidence="3" id="KW-1185">Reference proteome</keyword>
<feature type="domain" description="SnoaL-like" evidence="1">
    <location>
        <begin position="13"/>
        <end position="112"/>
    </location>
</feature>
<dbReference type="InterPro" id="IPR011944">
    <property type="entry name" value="Steroid_delta5-4_isomerase"/>
</dbReference>